<dbReference type="Gene3D" id="3.60.10.10">
    <property type="entry name" value="Endonuclease/exonuclease/phosphatase"/>
    <property type="match status" value="1"/>
</dbReference>
<sequence length="752" mass="87255">MFLSQHPTYSMKKIIDDNLAVNDILKNLVLQNDSVQVQKVVRVGRTEGNRPRPIKAIMANSQLFQNWLTEDIKDAEIKTEPYNIFRLDRNVQTSNKSRGGGVIIAIKKNILANVIKPIHDNVEQLFILCKYGNEEFIIGGVYIPPNSNLDVYTSHCQTVEMIGQIHPSHKLVLFGDYNLPEATWSNDDVGVSVNCPQGSAALYLAQWFGFLHLYQLNSIPNSRNVYLDLLFSHDNSIILNLAEDMLLPNSIHHYAYNFSIQINVTNKKYLNYEEFYYDFRNANYIGLNDYLASTDWEMYLNTRDVNEAVQKFYDYVYIGIAMFVPLKKFKTSNYPKWFTAELRHLVTDKKIAHRHYVTTKNDHDYLIFSQLRSRCKYLSKICYNNYTNTIDQSLLNNPKGFWKYLNDKRSTFNLPSEMFLDDCSTSNAEEIVDLFAKFFSTVYITDNYDSHHNSNNSNHNLISLNNLSLIDIYNKISKIPSKLTAGPDGIPNLMLKMCICTLSKPLHILFNISLESGVFPDLWKDSFIVPIYKSGDKSNIKNYRSICNQSSIPKMLDSLVYDQLFWSCKELIINQQHGFIRGRSTVTNLLVEYASMIWSPMYTVHIKTLERVQHKFLRYCGYKLNYPVINHNYDDLMKILNLPTLERRRIHADIIFIYKLLNGIIVCPDLLEIISFNVPNRLLRHYNTFHIRHHSTNYGKNSPIDRSLKVINDFNINLFGSSLQKVFPIKACEEKKSGEGLLYGQIKICHLT</sequence>
<dbReference type="EMBL" id="JAPWTJ010003976">
    <property type="protein sequence ID" value="KAJ8949761.1"/>
    <property type="molecule type" value="Genomic_DNA"/>
</dbReference>
<dbReference type="PANTHER" id="PTHR33395:SF22">
    <property type="entry name" value="REVERSE TRANSCRIPTASE DOMAIN-CONTAINING PROTEIN"/>
    <property type="match status" value="1"/>
</dbReference>
<reference evidence="1" key="1">
    <citation type="journal article" date="2023" name="Insect Mol. Biol.">
        <title>Genome sequencing provides insights into the evolution of gene families encoding plant cell wall-degrading enzymes in longhorned beetles.</title>
        <authorList>
            <person name="Shin N.R."/>
            <person name="Okamura Y."/>
            <person name="Kirsch R."/>
            <person name="Pauchet Y."/>
        </authorList>
    </citation>
    <scope>NUCLEOTIDE SEQUENCE</scope>
    <source>
        <strain evidence="1">MMC_N1</strain>
    </source>
</reference>
<dbReference type="InterPro" id="IPR036691">
    <property type="entry name" value="Endo/exonu/phosph_ase_sf"/>
</dbReference>
<protein>
    <recommendedName>
        <fullName evidence="3">Reverse transcriptase domain-containing protein</fullName>
    </recommendedName>
</protein>
<name>A0ABQ9IQ65_9CUCU</name>
<evidence type="ECO:0000313" key="1">
    <source>
        <dbReference type="EMBL" id="KAJ8949761.1"/>
    </source>
</evidence>
<dbReference type="Proteomes" id="UP001162164">
    <property type="component" value="Unassembled WGS sequence"/>
</dbReference>
<dbReference type="PANTHER" id="PTHR33395">
    <property type="entry name" value="TRANSCRIPTASE, PUTATIVE-RELATED-RELATED"/>
    <property type="match status" value="1"/>
</dbReference>
<accession>A0ABQ9IQ65</accession>
<proteinExistence type="predicted"/>
<comment type="caution">
    <text evidence="1">The sequence shown here is derived from an EMBL/GenBank/DDBJ whole genome shotgun (WGS) entry which is preliminary data.</text>
</comment>
<evidence type="ECO:0008006" key="3">
    <source>
        <dbReference type="Google" id="ProtNLM"/>
    </source>
</evidence>
<dbReference type="SUPFAM" id="SSF56219">
    <property type="entry name" value="DNase I-like"/>
    <property type="match status" value="1"/>
</dbReference>
<gene>
    <name evidence="1" type="ORF">NQ317_017998</name>
</gene>
<keyword evidence="2" id="KW-1185">Reference proteome</keyword>
<organism evidence="1 2">
    <name type="scientific">Molorchus minor</name>
    <dbReference type="NCBI Taxonomy" id="1323400"/>
    <lineage>
        <taxon>Eukaryota</taxon>
        <taxon>Metazoa</taxon>
        <taxon>Ecdysozoa</taxon>
        <taxon>Arthropoda</taxon>
        <taxon>Hexapoda</taxon>
        <taxon>Insecta</taxon>
        <taxon>Pterygota</taxon>
        <taxon>Neoptera</taxon>
        <taxon>Endopterygota</taxon>
        <taxon>Coleoptera</taxon>
        <taxon>Polyphaga</taxon>
        <taxon>Cucujiformia</taxon>
        <taxon>Chrysomeloidea</taxon>
        <taxon>Cerambycidae</taxon>
        <taxon>Lamiinae</taxon>
        <taxon>Monochamini</taxon>
        <taxon>Molorchus</taxon>
    </lineage>
</organism>
<evidence type="ECO:0000313" key="2">
    <source>
        <dbReference type="Proteomes" id="UP001162164"/>
    </source>
</evidence>